<comment type="similarity">
    <text evidence="1">Belongs to the short-chain dehydrogenases/reductases (SDR) family.</text>
</comment>
<dbReference type="AlphaFoldDB" id="A0A5C5BES7"/>
<accession>A0A5C5BES7</accession>
<dbReference type="PANTHER" id="PTHR24321:SF8">
    <property type="entry name" value="ESTRADIOL 17-BETA-DEHYDROGENASE 8-RELATED"/>
    <property type="match status" value="1"/>
</dbReference>
<dbReference type="GO" id="GO:0016491">
    <property type="term" value="F:oxidoreductase activity"/>
    <property type="evidence" value="ECO:0007669"/>
    <property type="project" value="UniProtKB-KW"/>
</dbReference>
<evidence type="ECO:0000256" key="2">
    <source>
        <dbReference type="ARBA" id="ARBA00023002"/>
    </source>
</evidence>
<dbReference type="RefSeq" id="WP_139986201.1">
    <property type="nucleotide sequence ID" value="NZ_VENP01000008.1"/>
</dbReference>
<dbReference type="PRINTS" id="PR00081">
    <property type="entry name" value="GDHRDH"/>
</dbReference>
<dbReference type="InterPro" id="IPR002347">
    <property type="entry name" value="SDR_fam"/>
</dbReference>
<keyword evidence="4" id="KW-1185">Reference proteome</keyword>
<dbReference type="OrthoDB" id="3676637at2"/>
<dbReference type="Pfam" id="PF00106">
    <property type="entry name" value="adh_short"/>
    <property type="match status" value="1"/>
</dbReference>
<evidence type="ECO:0000313" key="4">
    <source>
        <dbReference type="Proteomes" id="UP000313849"/>
    </source>
</evidence>
<reference evidence="3 4" key="1">
    <citation type="submission" date="2019-06" db="EMBL/GenBank/DDBJ databases">
        <title>Draft genome sequence of Miniimonas arenae KCTC 19750T isolated from sea sand.</title>
        <authorList>
            <person name="Park S.-J."/>
        </authorList>
    </citation>
    <scope>NUCLEOTIDE SEQUENCE [LARGE SCALE GENOMIC DNA]</scope>
    <source>
        <strain evidence="3 4">KCTC 19750</strain>
    </source>
</reference>
<dbReference type="EMBL" id="VENP01000008">
    <property type="protein sequence ID" value="TNU76377.1"/>
    <property type="molecule type" value="Genomic_DNA"/>
</dbReference>
<dbReference type="SUPFAM" id="SSF51735">
    <property type="entry name" value="NAD(P)-binding Rossmann-fold domains"/>
    <property type="match status" value="1"/>
</dbReference>
<proteinExistence type="inferred from homology"/>
<evidence type="ECO:0000256" key="1">
    <source>
        <dbReference type="ARBA" id="ARBA00006484"/>
    </source>
</evidence>
<dbReference type="PANTHER" id="PTHR24321">
    <property type="entry name" value="DEHYDROGENASES, SHORT CHAIN"/>
    <property type="match status" value="1"/>
</dbReference>
<protein>
    <submittedName>
        <fullName evidence="3">SDR family oxidoreductase</fullName>
    </submittedName>
</protein>
<sequence length="259" mass="26870">MTRTYVVTGSASGIGKATAELLTERGHRVIGVDLHDADVEVDLTLASDRARLVTEVAEKAGGAIDAIVAVAGLALPVPKTVGVNYFGMVATLEGLRPLLAGSPAPRAVGVSSMASLHPNDAELVDHLLAGDEPAALARAEILAKDEQTGGLIYGSTKAAFSRWIRRSAASPEWAGAGIPLNAVAPGVILTPMTADLTDTEEKREALRQMVPMPLNGFAEASTVAALLAWLASEENTHLCGQVIFVDGGSDVVIRGDSTW</sequence>
<name>A0A5C5BES7_9MICO</name>
<dbReference type="Pfam" id="PF13561">
    <property type="entry name" value="adh_short_C2"/>
    <property type="match status" value="1"/>
</dbReference>
<organism evidence="3 4">
    <name type="scientific">Miniimonas arenae</name>
    <dbReference type="NCBI Taxonomy" id="676201"/>
    <lineage>
        <taxon>Bacteria</taxon>
        <taxon>Bacillati</taxon>
        <taxon>Actinomycetota</taxon>
        <taxon>Actinomycetes</taxon>
        <taxon>Micrococcales</taxon>
        <taxon>Beutenbergiaceae</taxon>
        <taxon>Miniimonas</taxon>
    </lineage>
</organism>
<dbReference type="Proteomes" id="UP000313849">
    <property type="component" value="Unassembled WGS sequence"/>
</dbReference>
<comment type="caution">
    <text evidence="3">The sequence shown here is derived from an EMBL/GenBank/DDBJ whole genome shotgun (WGS) entry which is preliminary data.</text>
</comment>
<dbReference type="InterPro" id="IPR036291">
    <property type="entry name" value="NAD(P)-bd_dom_sf"/>
</dbReference>
<gene>
    <name evidence="3" type="ORF">FH969_03880</name>
</gene>
<keyword evidence="2" id="KW-0560">Oxidoreductase</keyword>
<evidence type="ECO:0000313" key="3">
    <source>
        <dbReference type="EMBL" id="TNU76377.1"/>
    </source>
</evidence>
<dbReference type="Gene3D" id="3.40.50.720">
    <property type="entry name" value="NAD(P)-binding Rossmann-like Domain"/>
    <property type="match status" value="1"/>
</dbReference>